<dbReference type="EMBL" id="JFKF01000114">
    <property type="protein sequence ID" value="KDO02751.1"/>
    <property type="molecule type" value="Genomic_DNA"/>
</dbReference>
<dbReference type="EMBL" id="JFKF01000035">
    <property type="protein sequence ID" value="KDO03380.1"/>
    <property type="molecule type" value="Genomic_DNA"/>
</dbReference>
<reference evidence="1 3" key="1">
    <citation type="submission" date="2014-02" db="EMBL/GenBank/DDBJ databases">
        <title>Draft genome sequence of Rickettsia buchneri sp. nov. ISO7T.</title>
        <authorList>
            <person name="Felsheim R.F."/>
            <person name="Kurtti T.J."/>
            <person name="Munderloh U.G."/>
        </authorList>
    </citation>
    <scope>NUCLEOTIDE SEQUENCE [LARGE SCALE GENOMIC DNA]</scope>
    <source>
        <strain evidence="1 3">ISO7</strain>
    </source>
</reference>
<evidence type="ECO:0000313" key="2">
    <source>
        <dbReference type="EMBL" id="KDO03380.1"/>
    </source>
</evidence>
<organism evidence="1 3">
    <name type="scientific">Rickettsia tamurae subsp. buchneri</name>
    <dbReference type="NCBI Taxonomy" id="1462938"/>
    <lineage>
        <taxon>Bacteria</taxon>
        <taxon>Pseudomonadati</taxon>
        <taxon>Pseudomonadota</taxon>
        <taxon>Alphaproteobacteria</taxon>
        <taxon>Rickettsiales</taxon>
        <taxon>Rickettsiaceae</taxon>
        <taxon>Rickettsieae</taxon>
        <taxon>Rickettsia</taxon>
        <taxon>spotted fever group</taxon>
    </lineage>
</organism>
<accession>A0A8E1BZS9</accession>
<protein>
    <submittedName>
        <fullName evidence="1">Uncharacterized protein</fullName>
    </submittedName>
</protein>
<dbReference type="Proteomes" id="UP000027161">
    <property type="component" value="Unassembled WGS sequence"/>
</dbReference>
<comment type="caution">
    <text evidence="1">The sequence shown here is derived from an EMBL/GenBank/DDBJ whole genome shotgun (WGS) entry which is preliminary data.</text>
</comment>
<name>A0A8E1BZS9_9RICK</name>
<dbReference type="AlphaFoldDB" id="A0A8E1BZS9"/>
<evidence type="ECO:0000313" key="1">
    <source>
        <dbReference type="EMBL" id="KDO02751.1"/>
    </source>
</evidence>
<sequence>MCSLLLQNLIRFANILSISLLVEIMLNNDLNLRMKCLELAIQSSCSCGVTNIAMEYYNFLTGKNDPLIFISTFNSSNKFN</sequence>
<evidence type="ECO:0000313" key="3">
    <source>
        <dbReference type="Proteomes" id="UP000027161"/>
    </source>
</evidence>
<proteinExistence type="predicted"/>
<gene>
    <name evidence="2" type="ORF">REISMN_01720</name>
    <name evidence="1" type="ORF">REISMN_05280</name>
</gene>
<keyword evidence="3" id="KW-1185">Reference proteome</keyword>